<protein>
    <submittedName>
        <fullName evidence="2">Predicted protein</fullName>
    </submittedName>
</protein>
<organism evidence="3">
    <name type="scientific">Leptosphaeria maculans (strain JN3 / isolate v23.1.3 / race Av1-4-5-6-7-8)</name>
    <name type="common">Blackleg fungus</name>
    <name type="synonym">Phoma lingam</name>
    <dbReference type="NCBI Taxonomy" id="985895"/>
    <lineage>
        <taxon>Eukaryota</taxon>
        <taxon>Fungi</taxon>
        <taxon>Dikarya</taxon>
        <taxon>Ascomycota</taxon>
        <taxon>Pezizomycotina</taxon>
        <taxon>Dothideomycetes</taxon>
        <taxon>Pleosporomycetidae</taxon>
        <taxon>Pleosporales</taxon>
        <taxon>Pleosporineae</taxon>
        <taxon>Leptosphaeriaceae</taxon>
        <taxon>Plenodomus</taxon>
        <taxon>Plenodomus lingam/Leptosphaeria maculans species complex</taxon>
    </lineage>
</organism>
<dbReference type="Pfam" id="PF13563">
    <property type="entry name" value="2_5_RNA_ligase2"/>
    <property type="match status" value="1"/>
</dbReference>
<dbReference type="VEuPathDB" id="FungiDB:LEMA_P014640.1"/>
<dbReference type="STRING" id="985895.E5A9J3"/>
<feature type="compositionally biased region" description="Polar residues" evidence="1">
    <location>
        <begin position="42"/>
        <end position="56"/>
    </location>
</feature>
<evidence type="ECO:0000313" key="2">
    <source>
        <dbReference type="EMBL" id="CBY00334.1"/>
    </source>
</evidence>
<dbReference type="Proteomes" id="UP000002668">
    <property type="component" value="Genome"/>
</dbReference>
<evidence type="ECO:0000313" key="3">
    <source>
        <dbReference type="Proteomes" id="UP000002668"/>
    </source>
</evidence>
<dbReference type="OrthoDB" id="5364416at2759"/>
<keyword evidence="3" id="KW-1185">Reference proteome</keyword>
<dbReference type="InParanoid" id="E5A9J3"/>
<dbReference type="eggNOG" id="ENOG502SCFP">
    <property type="taxonomic scope" value="Eukaryota"/>
</dbReference>
<feature type="region of interest" description="Disordered" evidence="1">
    <location>
        <begin position="1"/>
        <end position="95"/>
    </location>
</feature>
<dbReference type="AlphaFoldDB" id="E5A9J3"/>
<dbReference type="HOGENOM" id="CLU_1378354_0_0_1"/>
<name>E5A9J3_LEPMJ</name>
<reference evidence="3" key="1">
    <citation type="journal article" date="2011" name="Nat. Commun.">
        <title>Effector diversification within compartments of the Leptosphaeria maculans genome affected by Repeat-Induced Point mutations.</title>
        <authorList>
            <person name="Rouxel T."/>
            <person name="Grandaubert J."/>
            <person name="Hane J.K."/>
            <person name="Hoede C."/>
            <person name="van de Wouw A.P."/>
            <person name="Couloux A."/>
            <person name="Dominguez V."/>
            <person name="Anthouard V."/>
            <person name="Bally P."/>
            <person name="Bourras S."/>
            <person name="Cozijnsen A.J."/>
            <person name="Ciuffetti L.M."/>
            <person name="Degrave A."/>
            <person name="Dilmaghani A."/>
            <person name="Duret L."/>
            <person name="Fudal I."/>
            <person name="Goodwin S.B."/>
            <person name="Gout L."/>
            <person name="Glaser N."/>
            <person name="Linglin J."/>
            <person name="Kema G.H.J."/>
            <person name="Lapalu N."/>
            <person name="Lawrence C.B."/>
            <person name="May K."/>
            <person name="Meyer M."/>
            <person name="Ollivier B."/>
            <person name="Poulain J."/>
            <person name="Schoch C.L."/>
            <person name="Simon A."/>
            <person name="Spatafora J.W."/>
            <person name="Stachowiak A."/>
            <person name="Turgeon B.G."/>
            <person name="Tyler B.M."/>
            <person name="Vincent D."/>
            <person name="Weissenbach J."/>
            <person name="Amselem J."/>
            <person name="Quesneville H."/>
            <person name="Oliver R.P."/>
            <person name="Wincker P."/>
            <person name="Balesdent M.-H."/>
            <person name="Howlett B.J."/>
        </authorList>
    </citation>
    <scope>NUCLEOTIDE SEQUENCE [LARGE SCALE GENOMIC DNA]</scope>
    <source>
        <strain evidence="3">JN3 / isolate v23.1.3 / race Av1-4-5-6-7-8</strain>
    </source>
</reference>
<sequence length="198" mass="21850">MPTPGVSYAAVVSRPSGTHRQPEAKAQISTDYGSRASLGGPTRSQRPGIETQSGTLSHDWPNKAVRSEEKTSAYQPGPTGEVERSRDEHKPKTEHGEELVYVLTVKISNSLARPMNQMRKQHFPKRLNHIPAHLTLFHALPHSQLAMIEQGLSQMSLSIQPFAVSTGKPFRMRKGIGVNVDVGYNKLKHEDFALIGPL</sequence>
<dbReference type="EMBL" id="FP929138">
    <property type="protein sequence ID" value="CBY00334.1"/>
    <property type="molecule type" value="Genomic_DNA"/>
</dbReference>
<feature type="compositionally biased region" description="Basic and acidic residues" evidence="1">
    <location>
        <begin position="81"/>
        <end position="95"/>
    </location>
</feature>
<evidence type="ECO:0000256" key="1">
    <source>
        <dbReference type="SAM" id="MobiDB-lite"/>
    </source>
</evidence>
<accession>E5A9J3</accession>
<proteinExistence type="predicted"/>
<gene>
    <name evidence="2" type="ORF">LEMA_P014640.1</name>
</gene>